<dbReference type="PANTHER" id="PTHR23407:SF1">
    <property type="entry name" value="5-FORMYLTETRAHYDROFOLATE CYCLO-LIGASE"/>
    <property type="match status" value="1"/>
</dbReference>
<evidence type="ECO:0000313" key="4">
    <source>
        <dbReference type="EMBL" id="EPA06643.1"/>
    </source>
</evidence>
<reference evidence="4 5" key="1">
    <citation type="journal article" date="2012" name="J. Bacteriol.">
        <title>Genome Sequence of "Candidatus Nitrosoarchaeum limnia" BG20, a Low-Salinity Ammonia-Oxidizing Archaeon from the San Francisco Bay Estuary.</title>
        <authorList>
            <person name="Mosier A.C."/>
            <person name="Allen E.E."/>
            <person name="Kim M."/>
            <person name="Ferriera S."/>
            <person name="Francis C.A."/>
        </authorList>
    </citation>
    <scope>NUCLEOTIDE SEQUENCE [LARGE SCALE GENOMIC DNA]</scope>
    <source>
        <strain evidence="4 5">BG20</strain>
    </source>
</reference>
<dbReference type="PANTHER" id="PTHR23407">
    <property type="entry name" value="ATPASE INHIBITOR/5-FORMYLTETRAHYDROFOLATE CYCLO-LIGASE"/>
    <property type="match status" value="1"/>
</dbReference>
<protein>
    <submittedName>
        <fullName evidence="4">5-formyltetrahydrofolate cyclo-ligase</fullName>
        <ecNumber evidence="4">6.3.3.2</ecNumber>
    </submittedName>
</protein>
<sequence length="189" mass="21697">MKDNSEKASLRKLLLEKRDATSFDLMNILAKSIQKKLKKIESYRQAQKIGAYYPIGSEVHTQDIIQEVLSEGKQVFLPKVIGKNIEFRKIESFSNLENGSFDIMEPKEECPKDNKLDILLVPTVGISPKGVRLGYGHGFYDRFLAENKIETISLIFEKQIIKNIPRSDHDVTIDWIVSEDRIIDTSKVR</sequence>
<dbReference type="Gene3D" id="3.40.50.10420">
    <property type="entry name" value="NagB/RpiA/CoA transferase-like"/>
    <property type="match status" value="1"/>
</dbReference>
<dbReference type="InterPro" id="IPR037171">
    <property type="entry name" value="NagB/RpiA_transferase-like"/>
</dbReference>
<dbReference type="EMBL" id="AHJG01000026">
    <property type="protein sequence ID" value="EPA06643.1"/>
    <property type="molecule type" value="Genomic_DNA"/>
</dbReference>
<dbReference type="PIRSF" id="PIRSF006806">
    <property type="entry name" value="FTHF_cligase"/>
    <property type="match status" value="1"/>
</dbReference>
<dbReference type="NCBIfam" id="TIGR02727">
    <property type="entry name" value="MTHFS_bact"/>
    <property type="match status" value="1"/>
</dbReference>
<name>S2E7D7_9ARCH</name>
<keyword evidence="4" id="KW-0436">Ligase</keyword>
<dbReference type="GO" id="GO:0009396">
    <property type="term" value="P:folic acid-containing compound biosynthetic process"/>
    <property type="evidence" value="ECO:0007669"/>
    <property type="project" value="TreeGrafter"/>
</dbReference>
<dbReference type="PATRIC" id="fig|859192.6.peg.224"/>
<dbReference type="GO" id="GO:0035999">
    <property type="term" value="P:tetrahydrofolate interconversion"/>
    <property type="evidence" value="ECO:0007669"/>
    <property type="project" value="TreeGrafter"/>
</dbReference>
<evidence type="ECO:0000313" key="5">
    <source>
        <dbReference type="Proteomes" id="UP000014065"/>
    </source>
</evidence>
<dbReference type="GO" id="GO:0030272">
    <property type="term" value="F:5-formyltetrahydrofolate cyclo-ligase activity"/>
    <property type="evidence" value="ECO:0007669"/>
    <property type="project" value="UniProtKB-EC"/>
</dbReference>
<dbReference type="GO" id="GO:0005524">
    <property type="term" value="F:ATP binding"/>
    <property type="evidence" value="ECO:0007669"/>
    <property type="project" value="UniProtKB-KW"/>
</dbReference>
<gene>
    <name evidence="4" type="ORF">BG20_I1527</name>
</gene>
<dbReference type="EC" id="6.3.3.2" evidence="4"/>
<dbReference type="SUPFAM" id="SSF100950">
    <property type="entry name" value="NagB/RpiA/CoA transferase-like"/>
    <property type="match status" value="1"/>
</dbReference>
<accession>S2E7D7</accession>
<evidence type="ECO:0000256" key="1">
    <source>
        <dbReference type="ARBA" id="ARBA00010638"/>
    </source>
</evidence>
<dbReference type="AlphaFoldDB" id="S2E7D7"/>
<keyword evidence="2" id="KW-0547">Nucleotide-binding</keyword>
<evidence type="ECO:0000256" key="2">
    <source>
        <dbReference type="ARBA" id="ARBA00022741"/>
    </source>
</evidence>
<keyword evidence="3" id="KW-0067">ATP-binding</keyword>
<dbReference type="Pfam" id="PF01812">
    <property type="entry name" value="5-FTHF_cyc-lig"/>
    <property type="match status" value="1"/>
</dbReference>
<dbReference type="OrthoDB" id="18307at2157"/>
<dbReference type="InterPro" id="IPR024185">
    <property type="entry name" value="FTHF_cligase-like_sf"/>
</dbReference>
<dbReference type="InterPro" id="IPR002698">
    <property type="entry name" value="FTHF_cligase"/>
</dbReference>
<dbReference type="Proteomes" id="UP000014065">
    <property type="component" value="Unassembled WGS sequence"/>
</dbReference>
<evidence type="ECO:0000256" key="3">
    <source>
        <dbReference type="ARBA" id="ARBA00022840"/>
    </source>
</evidence>
<dbReference type="RefSeq" id="WP_010189788.1">
    <property type="nucleotide sequence ID" value="NZ_AHJG01000026.1"/>
</dbReference>
<comment type="similarity">
    <text evidence="1">Belongs to the 5-formyltetrahydrofolate cyclo-ligase family.</text>
</comment>
<comment type="caution">
    <text evidence="4">The sequence shown here is derived from an EMBL/GenBank/DDBJ whole genome shotgun (WGS) entry which is preliminary data.</text>
</comment>
<organism evidence="4 5">
    <name type="scientific">Candidatus Nitrosarchaeum limnium BG20</name>
    <dbReference type="NCBI Taxonomy" id="859192"/>
    <lineage>
        <taxon>Archaea</taxon>
        <taxon>Nitrososphaerota</taxon>
        <taxon>Nitrososphaeria</taxon>
        <taxon>Nitrosopumilales</taxon>
        <taxon>Nitrosopumilaceae</taxon>
        <taxon>Nitrosarchaeum</taxon>
    </lineage>
</organism>
<keyword evidence="5" id="KW-1185">Reference proteome</keyword>
<proteinExistence type="inferred from homology"/>